<gene>
    <name evidence="1" type="ordered locus">LOC_Os10g13820</name>
</gene>
<dbReference type="EMBL" id="DP000086">
    <property type="protein sequence ID" value="AAP52727.2"/>
    <property type="molecule type" value="Genomic_DNA"/>
</dbReference>
<dbReference type="AlphaFoldDB" id="Q7G454"/>
<protein>
    <submittedName>
        <fullName evidence="1">Uncharacterized protein</fullName>
    </submittedName>
</protein>
<reference evidence="1" key="1">
    <citation type="journal article" date="2003" name="Science">
        <title>In-depth view of structure, activity, and evolution of rice chromosome 10.</title>
        <authorList>
            <consortium name="Rice Chromosome 10 Sequencing Consortium"/>
        </authorList>
    </citation>
    <scope>NUCLEOTIDE SEQUENCE [LARGE SCALE GENOMIC DNA]</scope>
</reference>
<reference evidence="1" key="2">
    <citation type="submission" date="2003-05" db="EMBL/GenBank/DDBJ databases">
        <authorList>
            <person name="Buell C.R."/>
            <person name="Wing R.A."/>
            <person name="McCombie W.R."/>
            <person name="Messing J."/>
            <person name="Yuan Q."/>
            <person name="Ouyang S."/>
        </authorList>
    </citation>
    <scope>NUCLEOTIDE SEQUENCE</scope>
</reference>
<name>Q7G454_ORYSJ</name>
<evidence type="ECO:0000313" key="1">
    <source>
        <dbReference type="EMBL" id="AAP52727.2"/>
    </source>
</evidence>
<reference evidence="1" key="3">
    <citation type="submission" date="2006-07" db="EMBL/GenBank/DDBJ databases">
        <authorList>
            <person name="Buell R."/>
        </authorList>
    </citation>
    <scope>NUCLEOTIDE SEQUENCE</scope>
</reference>
<organism evidence="1">
    <name type="scientific">Oryza sativa subsp. japonica</name>
    <name type="common">Rice</name>
    <dbReference type="NCBI Taxonomy" id="39947"/>
    <lineage>
        <taxon>Eukaryota</taxon>
        <taxon>Viridiplantae</taxon>
        <taxon>Streptophyta</taxon>
        <taxon>Embryophyta</taxon>
        <taxon>Tracheophyta</taxon>
        <taxon>Spermatophyta</taxon>
        <taxon>Magnoliopsida</taxon>
        <taxon>Liliopsida</taxon>
        <taxon>Poales</taxon>
        <taxon>Poaceae</taxon>
        <taxon>BOP clade</taxon>
        <taxon>Oryzoideae</taxon>
        <taxon>Oryzeae</taxon>
        <taxon>Oryzinae</taxon>
        <taxon>Oryza</taxon>
        <taxon>Oryza sativa</taxon>
    </lineage>
</organism>
<accession>Q7G454</accession>
<sequence length="215" mass="24617">MVLGIGEATHCKLALLDATKRVVEVGGDLTIDYDKTRRRLAYPWHTSWRSTRRTWWLLSAMPVTARGLHAPIISRYASKVRVLEIYISLMLIVGLVDKTYPMILDWDWRGIPNKEEEVEFYKDYSDRIHICIPSSTWIRGTTGGRGYPSHHVGVKDRPMAIGRTTVVAFETHRGGKILLTLGEAFSIRNHSEEFKGDRGSHDGFLLQLKKKVIWL</sequence>
<proteinExistence type="predicted"/>